<feature type="coiled-coil region" evidence="1">
    <location>
        <begin position="65"/>
        <end position="92"/>
    </location>
</feature>
<keyword evidence="4" id="KW-1185">Reference proteome</keyword>
<dbReference type="Proteomes" id="UP001221757">
    <property type="component" value="Unassembled WGS sequence"/>
</dbReference>
<organism evidence="3 4">
    <name type="scientific">Mycena rosella</name>
    <name type="common">Pink bonnet</name>
    <name type="synonym">Agaricus rosellus</name>
    <dbReference type="NCBI Taxonomy" id="1033263"/>
    <lineage>
        <taxon>Eukaryota</taxon>
        <taxon>Fungi</taxon>
        <taxon>Dikarya</taxon>
        <taxon>Basidiomycota</taxon>
        <taxon>Agaricomycotina</taxon>
        <taxon>Agaricomycetes</taxon>
        <taxon>Agaricomycetidae</taxon>
        <taxon>Agaricales</taxon>
        <taxon>Marasmiineae</taxon>
        <taxon>Mycenaceae</taxon>
        <taxon>Mycena</taxon>
    </lineage>
</organism>
<sequence>MSTANSDATESSSSPPIEGAIFRAFEPPSQTTSDWLQTALVTAKALAAGGDCIPFPCVKGVFGGAVILLETVEKVKKNRDELKELCENITEILLVVQGQLSFHGGTATGKFKGLCEQFAR</sequence>
<evidence type="ECO:0000256" key="2">
    <source>
        <dbReference type="SAM" id="MobiDB-lite"/>
    </source>
</evidence>
<protein>
    <submittedName>
        <fullName evidence="3">Uncharacterized protein</fullName>
    </submittedName>
</protein>
<dbReference type="EMBL" id="JARKIE010000124">
    <property type="protein sequence ID" value="KAJ7680067.1"/>
    <property type="molecule type" value="Genomic_DNA"/>
</dbReference>
<evidence type="ECO:0000256" key="1">
    <source>
        <dbReference type="SAM" id="Coils"/>
    </source>
</evidence>
<gene>
    <name evidence="3" type="ORF">B0H17DRAFT_1206207</name>
</gene>
<dbReference type="AlphaFoldDB" id="A0AAD7G9J9"/>
<name>A0AAD7G9J9_MYCRO</name>
<feature type="compositionally biased region" description="Polar residues" evidence="2">
    <location>
        <begin position="1"/>
        <end position="15"/>
    </location>
</feature>
<proteinExistence type="predicted"/>
<accession>A0AAD7G9J9</accession>
<feature type="region of interest" description="Disordered" evidence="2">
    <location>
        <begin position="1"/>
        <end position="20"/>
    </location>
</feature>
<evidence type="ECO:0000313" key="3">
    <source>
        <dbReference type="EMBL" id="KAJ7680067.1"/>
    </source>
</evidence>
<evidence type="ECO:0000313" key="4">
    <source>
        <dbReference type="Proteomes" id="UP001221757"/>
    </source>
</evidence>
<reference evidence="3" key="1">
    <citation type="submission" date="2023-03" db="EMBL/GenBank/DDBJ databases">
        <title>Massive genome expansion in bonnet fungi (Mycena s.s.) driven by repeated elements and novel gene families across ecological guilds.</title>
        <authorList>
            <consortium name="Lawrence Berkeley National Laboratory"/>
            <person name="Harder C.B."/>
            <person name="Miyauchi S."/>
            <person name="Viragh M."/>
            <person name="Kuo A."/>
            <person name="Thoen E."/>
            <person name="Andreopoulos B."/>
            <person name="Lu D."/>
            <person name="Skrede I."/>
            <person name="Drula E."/>
            <person name="Henrissat B."/>
            <person name="Morin E."/>
            <person name="Kohler A."/>
            <person name="Barry K."/>
            <person name="LaButti K."/>
            <person name="Morin E."/>
            <person name="Salamov A."/>
            <person name="Lipzen A."/>
            <person name="Mereny Z."/>
            <person name="Hegedus B."/>
            <person name="Baldrian P."/>
            <person name="Stursova M."/>
            <person name="Weitz H."/>
            <person name="Taylor A."/>
            <person name="Grigoriev I.V."/>
            <person name="Nagy L.G."/>
            <person name="Martin F."/>
            <person name="Kauserud H."/>
        </authorList>
    </citation>
    <scope>NUCLEOTIDE SEQUENCE</scope>
    <source>
        <strain evidence="3">CBHHK067</strain>
    </source>
</reference>
<keyword evidence="1" id="KW-0175">Coiled coil</keyword>
<comment type="caution">
    <text evidence="3">The sequence shown here is derived from an EMBL/GenBank/DDBJ whole genome shotgun (WGS) entry which is preliminary data.</text>
</comment>